<organism evidence="1 2">
    <name type="scientific">Dallia pectoralis</name>
    <name type="common">Alaska blackfish</name>
    <dbReference type="NCBI Taxonomy" id="75939"/>
    <lineage>
        <taxon>Eukaryota</taxon>
        <taxon>Metazoa</taxon>
        <taxon>Chordata</taxon>
        <taxon>Craniata</taxon>
        <taxon>Vertebrata</taxon>
        <taxon>Euteleostomi</taxon>
        <taxon>Actinopterygii</taxon>
        <taxon>Neopterygii</taxon>
        <taxon>Teleostei</taxon>
        <taxon>Protacanthopterygii</taxon>
        <taxon>Esociformes</taxon>
        <taxon>Umbridae</taxon>
        <taxon>Dallia</taxon>
    </lineage>
</organism>
<evidence type="ECO:0000313" key="2">
    <source>
        <dbReference type="Proteomes" id="UP001157502"/>
    </source>
</evidence>
<keyword evidence="2" id="KW-1185">Reference proteome</keyword>
<proteinExistence type="predicted"/>
<accession>A0ACC2GGM1</accession>
<comment type="caution">
    <text evidence="1">The sequence shown here is derived from an EMBL/GenBank/DDBJ whole genome shotgun (WGS) entry which is preliminary data.</text>
</comment>
<sequence length="853" mass="93509">MVLLGVSHCAFTEPSAVLDADCPSVCTCADDSMLLRVDCVELGLLQLPSNLSLFTYYLDLSMNNITLLPRGALSNMPFLQELRLAGNRLTDIPGGAFVGLFNLKVLMLQNNHLRRVPSEAIENLRNLRSLRLDANRITSVSAGSFKGLASLRHLWLDDNALSEVPVRALASLPTLQALTLAMNRITHVQDLAFANLSNLMVLHLHNNQIQSLGERCFDGLLNLESLDLNYSNLTKFPKAVGALPNLKELSFHSNYIRSIPDWAFAGNPSLITVYFYNNPIQSVGKTSFKNLPELQILSLKGATEVTEFPDLTGTNSLETLTVTGTHISTIPRNLCDLLPNLVQLDLSHNLIRHLPRFSGCRKIQKIDLRHNHIQEVLADSFLGLTELRILDLSFNLLSFVPVEGLKNLTHLRLAGNTALMHSLPAQSLSKLRVVEMPYAFQCCAFLLGPVENPKSHYIWKTKNSSKDVGTDKHIAVNRADYADQEYFLVESEGHTRYQHPVHCFPSPGPRRRCQSLFGSWPLRAGVWIIVTLSFACNSLVLISIVLSKSPTPVTQHLLAMLAWVHLVKGLSSATLAALDAVTFDHFAAYSARLENGPGCWVFDFLSIFATEASVFLLAAIVLERGRRCTVGSSDRSETYIARARPLGQGGAHCISAICCVLAGAVAILSPLMTGQYGLWSPCTALVSPYADVSRSGYGYTTALVLLNSLCYLVMTGAYMRLCHMDNGSPVKDGVAARDFSVTKLLACLLLTNCLFSFPVALLSFSSLLRLTVLTSPEVTKTIVLLVAPLPACLDPLLYVLISPHFKEDLNTLLCRMTSGLKKAQRCTSLASEDSDNAEKQSCDSLQALVSPTV</sequence>
<dbReference type="EMBL" id="CM055740">
    <property type="protein sequence ID" value="KAJ8002747.1"/>
    <property type="molecule type" value="Genomic_DNA"/>
</dbReference>
<name>A0ACC2GGM1_DALPE</name>
<gene>
    <name evidence="1" type="ORF">DPEC_G00162160</name>
</gene>
<reference evidence="1" key="1">
    <citation type="submission" date="2021-05" db="EMBL/GenBank/DDBJ databases">
        <authorList>
            <person name="Pan Q."/>
            <person name="Jouanno E."/>
            <person name="Zahm M."/>
            <person name="Klopp C."/>
            <person name="Cabau C."/>
            <person name="Louis A."/>
            <person name="Berthelot C."/>
            <person name="Parey E."/>
            <person name="Roest Crollius H."/>
            <person name="Montfort J."/>
            <person name="Robinson-Rechavi M."/>
            <person name="Bouchez O."/>
            <person name="Lampietro C."/>
            <person name="Lopez Roques C."/>
            <person name="Donnadieu C."/>
            <person name="Postlethwait J."/>
            <person name="Bobe J."/>
            <person name="Dillon D."/>
            <person name="Chandos A."/>
            <person name="von Hippel F."/>
            <person name="Guiguen Y."/>
        </authorList>
    </citation>
    <scope>NUCLEOTIDE SEQUENCE</scope>
    <source>
        <strain evidence="1">YG-Jan2019</strain>
    </source>
</reference>
<dbReference type="Proteomes" id="UP001157502">
    <property type="component" value="Chromosome 13"/>
</dbReference>
<evidence type="ECO:0000313" key="1">
    <source>
        <dbReference type="EMBL" id="KAJ8002747.1"/>
    </source>
</evidence>
<protein>
    <submittedName>
        <fullName evidence="1">Uncharacterized protein</fullName>
    </submittedName>
</protein>